<sequence length="86" mass="9498">MTPVNYGSRSAPLSRRRGEMMPADPTRCCSARHDLGSHEIREAGREGGKRYAAGKFKRAVRIAKSFSRARRLMMEDSGFVPSVGAI</sequence>
<feature type="region of interest" description="Disordered" evidence="1">
    <location>
        <begin position="1"/>
        <end position="31"/>
    </location>
</feature>
<dbReference type="AlphaFoldDB" id="A0A5B7IV23"/>
<proteinExistence type="predicted"/>
<comment type="caution">
    <text evidence="2">The sequence shown here is derived from an EMBL/GenBank/DDBJ whole genome shotgun (WGS) entry which is preliminary data.</text>
</comment>
<dbReference type="Proteomes" id="UP000324222">
    <property type="component" value="Unassembled WGS sequence"/>
</dbReference>
<reference evidence="2 3" key="1">
    <citation type="submission" date="2019-05" db="EMBL/GenBank/DDBJ databases">
        <title>Another draft genome of Portunus trituberculatus and its Hox gene families provides insights of decapod evolution.</title>
        <authorList>
            <person name="Jeong J.-H."/>
            <person name="Song I."/>
            <person name="Kim S."/>
            <person name="Choi T."/>
            <person name="Kim D."/>
            <person name="Ryu S."/>
            <person name="Kim W."/>
        </authorList>
    </citation>
    <scope>NUCLEOTIDE SEQUENCE [LARGE SCALE GENOMIC DNA]</scope>
    <source>
        <tissue evidence="2">Muscle</tissue>
    </source>
</reference>
<evidence type="ECO:0000313" key="2">
    <source>
        <dbReference type="EMBL" id="MPC84064.1"/>
    </source>
</evidence>
<gene>
    <name evidence="2" type="ORF">E2C01_078790</name>
</gene>
<protein>
    <submittedName>
        <fullName evidence="2">Uncharacterized protein</fullName>
    </submittedName>
</protein>
<name>A0A5B7IV23_PORTR</name>
<keyword evidence="3" id="KW-1185">Reference proteome</keyword>
<dbReference type="EMBL" id="VSRR010064320">
    <property type="protein sequence ID" value="MPC84064.1"/>
    <property type="molecule type" value="Genomic_DNA"/>
</dbReference>
<organism evidence="2 3">
    <name type="scientific">Portunus trituberculatus</name>
    <name type="common">Swimming crab</name>
    <name type="synonym">Neptunus trituberculatus</name>
    <dbReference type="NCBI Taxonomy" id="210409"/>
    <lineage>
        <taxon>Eukaryota</taxon>
        <taxon>Metazoa</taxon>
        <taxon>Ecdysozoa</taxon>
        <taxon>Arthropoda</taxon>
        <taxon>Crustacea</taxon>
        <taxon>Multicrustacea</taxon>
        <taxon>Malacostraca</taxon>
        <taxon>Eumalacostraca</taxon>
        <taxon>Eucarida</taxon>
        <taxon>Decapoda</taxon>
        <taxon>Pleocyemata</taxon>
        <taxon>Brachyura</taxon>
        <taxon>Eubrachyura</taxon>
        <taxon>Portunoidea</taxon>
        <taxon>Portunidae</taxon>
        <taxon>Portuninae</taxon>
        <taxon>Portunus</taxon>
    </lineage>
</organism>
<evidence type="ECO:0000313" key="3">
    <source>
        <dbReference type="Proteomes" id="UP000324222"/>
    </source>
</evidence>
<evidence type="ECO:0000256" key="1">
    <source>
        <dbReference type="SAM" id="MobiDB-lite"/>
    </source>
</evidence>
<accession>A0A5B7IV23</accession>